<comment type="caution">
    <text evidence="3">The sequence shown here is derived from an EMBL/GenBank/DDBJ whole genome shotgun (WGS) entry which is preliminary data.</text>
</comment>
<organism evidence="3 4">
    <name type="scientific">Mycobacterium malmoense</name>
    <dbReference type="NCBI Taxonomy" id="1780"/>
    <lineage>
        <taxon>Bacteria</taxon>
        <taxon>Bacillati</taxon>
        <taxon>Actinomycetota</taxon>
        <taxon>Actinomycetes</taxon>
        <taxon>Mycobacteriales</taxon>
        <taxon>Mycobacteriaceae</taxon>
        <taxon>Mycobacterium</taxon>
    </lineage>
</organism>
<dbReference type="InterPro" id="IPR014729">
    <property type="entry name" value="Rossmann-like_a/b/a_fold"/>
</dbReference>
<sequence length="145" mass="15286">MALVVGYDRHPASRAAVLFAAELAGALNVPVHVVHVVDMADSPISGTSTESAEAAKKRLDAERQHVGEALDAAHVPWTYHLLNGDPVKALLKTADDCSATLIVVGRPQHGIVPALSHIVTGTVARNLLRHSTRPVAVVPEFADSL</sequence>
<name>A0ABX3T0Q0_MYCMA</name>
<evidence type="ECO:0000256" key="1">
    <source>
        <dbReference type="ARBA" id="ARBA00008791"/>
    </source>
</evidence>
<comment type="similarity">
    <text evidence="1">Belongs to the universal stress protein A family.</text>
</comment>
<dbReference type="RefSeq" id="WP_071512811.1">
    <property type="nucleotide sequence ID" value="NZ_CP060015.1"/>
</dbReference>
<dbReference type="PANTHER" id="PTHR46268:SF6">
    <property type="entry name" value="UNIVERSAL STRESS PROTEIN UP12"/>
    <property type="match status" value="1"/>
</dbReference>
<evidence type="ECO:0000313" key="3">
    <source>
        <dbReference type="EMBL" id="ORA85595.1"/>
    </source>
</evidence>
<protein>
    <recommendedName>
        <fullName evidence="2">UspA domain-containing protein</fullName>
    </recommendedName>
</protein>
<feature type="domain" description="UspA" evidence="2">
    <location>
        <begin position="3"/>
        <end position="139"/>
    </location>
</feature>
<accession>A0ABX3T0Q0</accession>
<dbReference type="CDD" id="cd00293">
    <property type="entry name" value="USP-like"/>
    <property type="match status" value="1"/>
</dbReference>
<dbReference type="Gene3D" id="3.40.50.620">
    <property type="entry name" value="HUPs"/>
    <property type="match status" value="1"/>
</dbReference>
<keyword evidence="4" id="KW-1185">Reference proteome</keyword>
<dbReference type="SUPFAM" id="SSF52402">
    <property type="entry name" value="Adenine nucleotide alpha hydrolases-like"/>
    <property type="match status" value="1"/>
</dbReference>
<reference evidence="3 4" key="1">
    <citation type="submission" date="2017-02" db="EMBL/GenBank/DDBJ databases">
        <title>The new phylogeny of genus Mycobacterium.</title>
        <authorList>
            <person name="Tortoli E."/>
            <person name="Trovato A."/>
            <person name="Cirillo D.M."/>
        </authorList>
    </citation>
    <scope>NUCLEOTIDE SEQUENCE [LARGE SCALE GENOMIC DNA]</scope>
    <source>
        <strain evidence="3 4">IP1130001</strain>
    </source>
</reference>
<dbReference type="EMBL" id="MVHV01000001">
    <property type="protein sequence ID" value="ORA85595.1"/>
    <property type="molecule type" value="Genomic_DNA"/>
</dbReference>
<evidence type="ECO:0000313" key="4">
    <source>
        <dbReference type="Proteomes" id="UP000243140"/>
    </source>
</evidence>
<dbReference type="InterPro" id="IPR006016">
    <property type="entry name" value="UspA"/>
</dbReference>
<dbReference type="Proteomes" id="UP000243140">
    <property type="component" value="Unassembled WGS sequence"/>
</dbReference>
<gene>
    <name evidence="3" type="ORF">BST29_00840</name>
</gene>
<dbReference type="PANTHER" id="PTHR46268">
    <property type="entry name" value="STRESS RESPONSE PROTEIN NHAX"/>
    <property type="match status" value="1"/>
</dbReference>
<proteinExistence type="inferred from homology"/>
<evidence type="ECO:0000259" key="2">
    <source>
        <dbReference type="Pfam" id="PF00582"/>
    </source>
</evidence>
<dbReference type="Pfam" id="PF00582">
    <property type="entry name" value="Usp"/>
    <property type="match status" value="1"/>
</dbReference>